<dbReference type="PANTHER" id="PTHR46796">
    <property type="entry name" value="HTH-TYPE TRANSCRIPTIONAL ACTIVATOR RHAS-RELATED"/>
    <property type="match status" value="1"/>
</dbReference>
<name>A0ABU7FVJ4_9ACTN</name>
<evidence type="ECO:0000259" key="4">
    <source>
        <dbReference type="PROSITE" id="PS01124"/>
    </source>
</evidence>
<evidence type="ECO:0000256" key="2">
    <source>
        <dbReference type="ARBA" id="ARBA00023125"/>
    </source>
</evidence>
<accession>A0ABU7FVJ4</accession>
<dbReference type="Pfam" id="PF12852">
    <property type="entry name" value="Cupin_6"/>
    <property type="match status" value="1"/>
</dbReference>
<gene>
    <name evidence="5" type="ORF">VXC91_41235</name>
</gene>
<evidence type="ECO:0000313" key="6">
    <source>
        <dbReference type="Proteomes" id="UP001333996"/>
    </source>
</evidence>
<dbReference type="EMBL" id="JAYWVC010000320">
    <property type="protein sequence ID" value="MED7828137.1"/>
    <property type="molecule type" value="Genomic_DNA"/>
</dbReference>
<evidence type="ECO:0000313" key="5">
    <source>
        <dbReference type="EMBL" id="MED7828137.1"/>
    </source>
</evidence>
<dbReference type="PROSITE" id="PS01124">
    <property type="entry name" value="HTH_ARAC_FAMILY_2"/>
    <property type="match status" value="1"/>
</dbReference>
<keyword evidence="6" id="KW-1185">Reference proteome</keyword>
<keyword evidence="1" id="KW-0805">Transcription regulation</keyword>
<reference evidence="5" key="1">
    <citation type="submission" date="2024-01" db="EMBL/GenBank/DDBJ databases">
        <title>First draft genome sequence data of TA4-1, the type strain of Gram-positive actinobacterium Streptomyces chiangmaiensis.</title>
        <authorList>
            <person name="Yasawong M."/>
            <person name="Nantapong N."/>
        </authorList>
    </citation>
    <scope>NUCLEOTIDE SEQUENCE</scope>
    <source>
        <strain evidence="5">TA4-1</strain>
    </source>
</reference>
<proteinExistence type="predicted"/>
<keyword evidence="3" id="KW-0804">Transcription</keyword>
<comment type="caution">
    <text evidence="5">The sequence shown here is derived from an EMBL/GenBank/DDBJ whole genome shotgun (WGS) entry which is preliminary data.</text>
</comment>
<dbReference type="SMART" id="SM00342">
    <property type="entry name" value="HTH_ARAC"/>
    <property type="match status" value="1"/>
</dbReference>
<dbReference type="InterPro" id="IPR050204">
    <property type="entry name" value="AraC_XylS_family_regulators"/>
</dbReference>
<evidence type="ECO:0000256" key="3">
    <source>
        <dbReference type="ARBA" id="ARBA00023163"/>
    </source>
</evidence>
<dbReference type="Gene3D" id="1.10.10.60">
    <property type="entry name" value="Homeodomain-like"/>
    <property type="match status" value="1"/>
</dbReference>
<feature type="domain" description="HTH araC/xylS-type" evidence="4">
    <location>
        <begin position="202"/>
        <end position="300"/>
    </location>
</feature>
<sequence>MDPLEDVLALLETRSHLSTGLAAGGRWAMRFDAPSGVKFNAVRRGHCRLEVDGLPEPIALAAGDCYLLTRPQRYTLRSDPEVTAVDAGPVFARATGGVARVGTGDDVYMIGGRFSFGERAQELLLDGLPPVVHVPAGTEQAQAVEWALTAIEQELQHKPLASTLVAEHLAVVMLVHVLRLHLARQPHAVSGWLSGLADPVVATALASMHDDPARSWTVADLAQAGAVSRSTLAARFKETVGRGPLEYLTRWRIELASRQLRESTDTVALIARSVGYGSESALSVAFKRVTGMSPGAYRRQSGAFPDAGGVLVGTDAGGVG</sequence>
<dbReference type="PANTHER" id="PTHR46796:SF13">
    <property type="entry name" value="HTH-TYPE TRANSCRIPTIONAL ACTIVATOR RHAS"/>
    <property type="match status" value="1"/>
</dbReference>
<dbReference type="SUPFAM" id="SSF46689">
    <property type="entry name" value="Homeodomain-like"/>
    <property type="match status" value="2"/>
</dbReference>
<dbReference type="InterPro" id="IPR018060">
    <property type="entry name" value="HTH_AraC"/>
</dbReference>
<dbReference type="Proteomes" id="UP001333996">
    <property type="component" value="Unassembled WGS sequence"/>
</dbReference>
<keyword evidence="2" id="KW-0238">DNA-binding</keyword>
<dbReference type="RefSeq" id="WP_329512495.1">
    <property type="nucleotide sequence ID" value="NZ_BAAAYZ010000209.1"/>
</dbReference>
<dbReference type="InterPro" id="IPR032783">
    <property type="entry name" value="AraC_lig"/>
</dbReference>
<evidence type="ECO:0000256" key="1">
    <source>
        <dbReference type="ARBA" id="ARBA00023015"/>
    </source>
</evidence>
<dbReference type="Pfam" id="PF12833">
    <property type="entry name" value="HTH_18"/>
    <property type="match status" value="1"/>
</dbReference>
<protein>
    <submittedName>
        <fullName evidence="5">AraC family transcriptional regulator</fullName>
    </submittedName>
</protein>
<dbReference type="InterPro" id="IPR009057">
    <property type="entry name" value="Homeodomain-like_sf"/>
</dbReference>
<organism evidence="5 6">
    <name type="scientific">Streptomyces chiangmaiensis</name>
    <dbReference type="NCBI Taxonomy" id="766497"/>
    <lineage>
        <taxon>Bacteria</taxon>
        <taxon>Bacillati</taxon>
        <taxon>Actinomycetota</taxon>
        <taxon>Actinomycetes</taxon>
        <taxon>Kitasatosporales</taxon>
        <taxon>Streptomycetaceae</taxon>
        <taxon>Streptomyces</taxon>
    </lineage>
</organism>